<dbReference type="EMBL" id="GBRH01244109">
    <property type="protein sequence ID" value="JAD53786.1"/>
    <property type="molecule type" value="Transcribed_RNA"/>
</dbReference>
<protein>
    <submittedName>
        <fullName evidence="1">Uncharacterized protein</fullName>
    </submittedName>
</protein>
<reference evidence="1" key="1">
    <citation type="submission" date="2014-09" db="EMBL/GenBank/DDBJ databases">
        <authorList>
            <person name="Magalhaes I.L.F."/>
            <person name="Oliveira U."/>
            <person name="Santos F.R."/>
            <person name="Vidigal T.H.D.A."/>
            <person name="Brescovit A.D."/>
            <person name="Santos A.J."/>
        </authorList>
    </citation>
    <scope>NUCLEOTIDE SEQUENCE</scope>
    <source>
        <tissue evidence="1">Shoot tissue taken approximately 20 cm above the soil surface</tissue>
    </source>
</reference>
<evidence type="ECO:0000313" key="1">
    <source>
        <dbReference type="EMBL" id="JAD53786.1"/>
    </source>
</evidence>
<proteinExistence type="predicted"/>
<dbReference type="AlphaFoldDB" id="A0A0A9ARM6"/>
<reference evidence="1" key="2">
    <citation type="journal article" date="2015" name="Data Brief">
        <title>Shoot transcriptome of the giant reed, Arundo donax.</title>
        <authorList>
            <person name="Barrero R.A."/>
            <person name="Guerrero F.D."/>
            <person name="Moolhuijzen P."/>
            <person name="Goolsby J.A."/>
            <person name="Tidwell J."/>
            <person name="Bellgard S.E."/>
            <person name="Bellgard M.I."/>
        </authorList>
    </citation>
    <scope>NUCLEOTIDE SEQUENCE</scope>
    <source>
        <tissue evidence="1">Shoot tissue taken approximately 20 cm above the soil surface</tissue>
    </source>
</reference>
<organism evidence="1">
    <name type="scientific">Arundo donax</name>
    <name type="common">Giant reed</name>
    <name type="synonym">Donax arundinaceus</name>
    <dbReference type="NCBI Taxonomy" id="35708"/>
    <lineage>
        <taxon>Eukaryota</taxon>
        <taxon>Viridiplantae</taxon>
        <taxon>Streptophyta</taxon>
        <taxon>Embryophyta</taxon>
        <taxon>Tracheophyta</taxon>
        <taxon>Spermatophyta</taxon>
        <taxon>Magnoliopsida</taxon>
        <taxon>Liliopsida</taxon>
        <taxon>Poales</taxon>
        <taxon>Poaceae</taxon>
        <taxon>PACMAD clade</taxon>
        <taxon>Arundinoideae</taxon>
        <taxon>Arundineae</taxon>
        <taxon>Arundo</taxon>
    </lineage>
</organism>
<accession>A0A0A9ARM6</accession>
<sequence length="52" mass="5315">MKKFATTSGGNLSTIISIQSGPEKVISLSSGRHQLALIASCRAAACGHRTSA</sequence>
<name>A0A0A9ARM6_ARUDO</name>